<proteinExistence type="predicted"/>
<dbReference type="Proteomes" id="UP000504606">
    <property type="component" value="Unplaced"/>
</dbReference>
<keyword evidence="2" id="KW-0472">Membrane</keyword>
<accession>A0A9C6XC91</accession>
<reference evidence="4" key="1">
    <citation type="submission" date="2025-08" db="UniProtKB">
        <authorList>
            <consortium name="RefSeq"/>
        </authorList>
    </citation>
    <scope>IDENTIFICATION</scope>
    <source>
        <tissue evidence="4">Whole organism</tissue>
    </source>
</reference>
<feature type="compositionally biased region" description="Low complexity" evidence="1">
    <location>
        <begin position="283"/>
        <end position="296"/>
    </location>
</feature>
<keyword evidence="3" id="KW-1185">Reference proteome</keyword>
<feature type="compositionally biased region" description="Basic and acidic residues" evidence="1">
    <location>
        <begin position="205"/>
        <end position="217"/>
    </location>
</feature>
<protein>
    <submittedName>
        <fullName evidence="4">Uncharacterized protein LOC113213261</fullName>
    </submittedName>
</protein>
<evidence type="ECO:0000256" key="1">
    <source>
        <dbReference type="SAM" id="MobiDB-lite"/>
    </source>
</evidence>
<gene>
    <name evidence="4" type="primary">LOC113213261</name>
</gene>
<feature type="compositionally biased region" description="Low complexity" evidence="1">
    <location>
        <begin position="347"/>
        <end position="359"/>
    </location>
</feature>
<feature type="region of interest" description="Disordered" evidence="1">
    <location>
        <begin position="51"/>
        <end position="312"/>
    </location>
</feature>
<dbReference type="OrthoDB" id="8197805at2759"/>
<name>A0A9C6XC91_FRAOC</name>
<keyword evidence="2" id="KW-1133">Transmembrane helix</keyword>
<feature type="compositionally biased region" description="Polar residues" evidence="1">
    <location>
        <begin position="147"/>
        <end position="160"/>
    </location>
</feature>
<dbReference type="KEGG" id="foc:113213261"/>
<feature type="non-terminal residue" evidence="4">
    <location>
        <position position="696"/>
    </location>
</feature>
<organism evidence="3 4">
    <name type="scientific">Frankliniella occidentalis</name>
    <name type="common">Western flower thrips</name>
    <name type="synonym">Euthrips occidentalis</name>
    <dbReference type="NCBI Taxonomy" id="133901"/>
    <lineage>
        <taxon>Eukaryota</taxon>
        <taxon>Metazoa</taxon>
        <taxon>Ecdysozoa</taxon>
        <taxon>Arthropoda</taxon>
        <taxon>Hexapoda</taxon>
        <taxon>Insecta</taxon>
        <taxon>Pterygota</taxon>
        <taxon>Neoptera</taxon>
        <taxon>Paraneoptera</taxon>
        <taxon>Thysanoptera</taxon>
        <taxon>Terebrantia</taxon>
        <taxon>Thripoidea</taxon>
        <taxon>Thripidae</taxon>
        <taxon>Frankliniella</taxon>
    </lineage>
</organism>
<evidence type="ECO:0000256" key="2">
    <source>
        <dbReference type="SAM" id="Phobius"/>
    </source>
</evidence>
<feature type="transmembrane region" description="Helical" evidence="2">
    <location>
        <begin position="554"/>
        <end position="577"/>
    </location>
</feature>
<dbReference type="PROSITE" id="PS51257">
    <property type="entry name" value="PROKAR_LIPOPROTEIN"/>
    <property type="match status" value="1"/>
</dbReference>
<feature type="compositionally biased region" description="Polar residues" evidence="1">
    <location>
        <begin position="61"/>
        <end position="105"/>
    </location>
</feature>
<feature type="compositionally biased region" description="Polar residues" evidence="1">
    <location>
        <begin position="112"/>
        <end position="134"/>
    </location>
</feature>
<dbReference type="AlphaFoldDB" id="A0A9C6XC91"/>
<feature type="transmembrane region" description="Helical" evidence="2">
    <location>
        <begin position="21"/>
        <end position="43"/>
    </location>
</feature>
<feature type="compositionally biased region" description="Acidic residues" evidence="1">
    <location>
        <begin position="255"/>
        <end position="264"/>
    </location>
</feature>
<evidence type="ECO:0000313" key="4">
    <source>
        <dbReference type="RefSeq" id="XP_052132452.1"/>
    </source>
</evidence>
<feature type="compositionally biased region" description="Basic and acidic residues" evidence="1">
    <location>
        <begin position="297"/>
        <end position="312"/>
    </location>
</feature>
<dbReference type="RefSeq" id="XP_052132452.1">
    <property type="nucleotide sequence ID" value="XM_052276492.1"/>
</dbReference>
<dbReference type="GeneID" id="113213261"/>
<keyword evidence="2" id="KW-0812">Transmembrane</keyword>
<sequence length="696" mass="75308">MEGTGRLYRYYLCDKDKADPFARLVAGLAAGLLACVVVGAVGASTLSATTLGATSLGDPVGTTSYNGATTESSTGQPTARTTNGVTEQTISVQPTTGTQDSTGPSSAAAGLTPSTADRTEPRLSSTGATKQTPGSIGDVSKHAAATTEPSASTRRTSNGEVTKHSEDSRQTGTTTKETPQTEDRLTTRREADELTTNSVELTTDNDYRTTDEARTTDSHSTGLAATDSSSLFTPSAELNTSQTDKGTSPSQLEIVVEESTELDGDLGTTDEPASTPEPVEVVSTTSLTSSTPSTSTTDDHPAPDLADKDSRDLEDAYHNEVPDDVRRKYKLSHPFLIGTRTAAKGESSATSSSPSSGRSFVLYRNYDVDSQERERELEERAREQNHPADLEDTNVHEVNHYVPEDEHEDPEVAEKVQQQQQRSVARWYLLLLAGNSTTVRLRQKDFAKYLKLNLAARLSVEYNDLRVNRVEFKPLLMVNVTIFSRPKDNEEAPLHMLADTNATLLELSGEEYHVVRFITIPNDETLASLASGGFQADSYTGVVPRGTWHVDMGVAVYFAIAAALVSILLAVFLVGLWRYVRGMVGEVQWPWRRYKPYSLPRWSLPLQHRLCADHIVHCAPLRTLASRQHGHHVWTTGDGGGDEVPVQKILAPEPPQRLVLTSTLPHLLGGEAAPSTADTLLQTQPAPLLPPAPAPP</sequence>
<feature type="compositionally biased region" description="Polar residues" evidence="1">
    <location>
        <begin position="194"/>
        <end position="204"/>
    </location>
</feature>
<evidence type="ECO:0000313" key="3">
    <source>
        <dbReference type="Proteomes" id="UP000504606"/>
    </source>
</evidence>
<feature type="region of interest" description="Disordered" evidence="1">
    <location>
        <begin position="342"/>
        <end position="364"/>
    </location>
</feature>
<feature type="compositionally biased region" description="Polar residues" evidence="1">
    <location>
        <begin position="218"/>
        <end position="251"/>
    </location>
</feature>
<feature type="compositionally biased region" description="Basic and acidic residues" evidence="1">
    <location>
        <begin position="179"/>
        <end position="192"/>
    </location>
</feature>